<dbReference type="InterPro" id="IPR017939">
    <property type="entry name" value="G-Glutamylcylcotransferase"/>
</dbReference>
<dbReference type="InterPro" id="IPR009288">
    <property type="entry name" value="AIG2-like_dom"/>
</dbReference>
<gene>
    <name evidence="4" type="ORF">ELQ35_20905</name>
</gene>
<dbReference type="GO" id="GO:0003839">
    <property type="term" value="F:gamma-glutamylcyclotransferase activity"/>
    <property type="evidence" value="ECO:0007669"/>
    <property type="project" value="InterPro"/>
</dbReference>
<dbReference type="SUPFAM" id="SSF110857">
    <property type="entry name" value="Gamma-glutamyl cyclotransferase-like"/>
    <property type="match status" value="2"/>
</dbReference>
<comment type="caution">
    <text evidence="4">The sequence shown here is derived from an EMBL/GenBank/DDBJ whole genome shotgun (WGS) entry which is preliminary data.</text>
</comment>
<keyword evidence="1" id="KW-0456">Lyase</keyword>
<dbReference type="PANTHER" id="PTHR12935">
    <property type="entry name" value="GAMMA-GLUTAMYLCYCLOTRANSFERASE"/>
    <property type="match status" value="1"/>
</dbReference>
<evidence type="ECO:0000256" key="1">
    <source>
        <dbReference type="ARBA" id="ARBA00023239"/>
    </source>
</evidence>
<dbReference type="InterPro" id="IPR036568">
    <property type="entry name" value="GGCT-like_sf"/>
</dbReference>
<accession>A0A3S0VIJ9</accession>
<proteinExistence type="predicted"/>
<dbReference type="Proteomes" id="UP000267430">
    <property type="component" value="Unassembled WGS sequence"/>
</dbReference>
<name>A0A3S0VIJ9_9BACI</name>
<dbReference type="Gene3D" id="3.10.490.10">
    <property type="entry name" value="Gamma-glutamyl cyclotransferase-like"/>
    <property type="match status" value="2"/>
</dbReference>
<evidence type="ECO:0000256" key="2">
    <source>
        <dbReference type="PIRSR" id="PIRSR617939-1"/>
    </source>
</evidence>
<protein>
    <submittedName>
        <fullName evidence="4">Gamma-glutamylcyclotransferase</fullName>
    </submittedName>
</protein>
<dbReference type="InterPro" id="IPR013024">
    <property type="entry name" value="GGCT-like"/>
</dbReference>
<sequence>MQDQCLIFVYGTLRKQQNNHHLLTNTTCLAEQSWTNGQLFETNYGLPFLEASLEGRVYGELYLVNQAQLEKLDRLLERYKGHGQEIHYDRVKKTVQTDTGSHQAYVYMLPKKGNKPGLALIAGGDWRVHQLLKESVDFLYFAYGSCMDHERFEQSGHAHHFQKIKGCGILDGYHLRFTRRSVNGGGRADIVEEQGTVEGKVYEVNAKSLPYLCQREGVLAGYYRPALIDLTINGMTVENVLTFVVIKKEAEIAPPLDYLNEIFRGARGYLSESYLTQLKEQLKKSFNLNI</sequence>
<feature type="domain" description="Gamma-glutamylcyclotransferase AIG2-like" evidence="3">
    <location>
        <begin position="7"/>
        <end position="127"/>
    </location>
</feature>
<reference evidence="4 5" key="1">
    <citation type="submission" date="2018-12" db="EMBL/GenBank/DDBJ databases">
        <title>Bacillus chawlae sp. nov., Bacillus glennii sp. nov., and Bacillus saganii sp. nov. Isolated from the Vehicle Assembly Building at Kennedy Space Center where the Viking Spacecraft were Assembled.</title>
        <authorList>
            <person name="Seuylemezian A."/>
            <person name="Vaishampayan P."/>
        </authorList>
    </citation>
    <scope>NUCLEOTIDE SEQUENCE [LARGE SCALE GENOMIC DNA]</scope>
    <source>
        <strain evidence="4 5">L5</strain>
    </source>
</reference>
<evidence type="ECO:0000259" key="3">
    <source>
        <dbReference type="Pfam" id="PF06094"/>
    </source>
</evidence>
<organism evidence="4 5">
    <name type="scientific">Peribacillus cavernae</name>
    <dbReference type="NCBI Taxonomy" id="1674310"/>
    <lineage>
        <taxon>Bacteria</taxon>
        <taxon>Bacillati</taxon>
        <taxon>Bacillota</taxon>
        <taxon>Bacilli</taxon>
        <taxon>Bacillales</taxon>
        <taxon>Bacillaceae</taxon>
        <taxon>Peribacillus</taxon>
    </lineage>
</organism>
<evidence type="ECO:0000313" key="4">
    <source>
        <dbReference type="EMBL" id="RUQ25128.1"/>
    </source>
</evidence>
<keyword evidence="4" id="KW-0808">Transferase</keyword>
<evidence type="ECO:0000313" key="5">
    <source>
        <dbReference type="Proteomes" id="UP000267430"/>
    </source>
</evidence>
<dbReference type="CDD" id="cd06661">
    <property type="entry name" value="GGCT_like"/>
    <property type="match status" value="2"/>
</dbReference>
<dbReference type="RefSeq" id="WP_126867115.1">
    <property type="nucleotide sequence ID" value="NZ_JAUSTX010000033.1"/>
</dbReference>
<dbReference type="PANTHER" id="PTHR12935:SF0">
    <property type="entry name" value="GAMMA-GLUTAMYLCYCLOTRANSFERASE"/>
    <property type="match status" value="1"/>
</dbReference>
<dbReference type="GO" id="GO:0016740">
    <property type="term" value="F:transferase activity"/>
    <property type="evidence" value="ECO:0007669"/>
    <property type="project" value="UniProtKB-KW"/>
</dbReference>
<keyword evidence="5" id="KW-1185">Reference proteome</keyword>
<dbReference type="OrthoDB" id="8538589at2"/>
<dbReference type="AlphaFoldDB" id="A0A3S0VIJ9"/>
<dbReference type="EMBL" id="RYZZ01000044">
    <property type="protein sequence ID" value="RUQ25128.1"/>
    <property type="molecule type" value="Genomic_DNA"/>
</dbReference>
<dbReference type="Pfam" id="PF06094">
    <property type="entry name" value="GGACT"/>
    <property type="match status" value="1"/>
</dbReference>
<feature type="active site" description="Proton acceptor" evidence="2">
    <location>
        <position position="216"/>
    </location>
</feature>
<dbReference type="Pfam" id="PF13772">
    <property type="entry name" value="AIG2_2"/>
    <property type="match status" value="1"/>
</dbReference>